<dbReference type="InterPro" id="IPR000595">
    <property type="entry name" value="cNMP-bd_dom"/>
</dbReference>
<evidence type="ECO:0000313" key="2">
    <source>
        <dbReference type="EMBL" id="QIJ05439.1"/>
    </source>
</evidence>
<dbReference type="AlphaFoldDB" id="A0A6G7LUJ4"/>
<evidence type="ECO:0000313" key="3">
    <source>
        <dbReference type="Proteomes" id="UP000502117"/>
    </source>
</evidence>
<dbReference type="SUPFAM" id="SSF51206">
    <property type="entry name" value="cAMP-binding domain-like"/>
    <property type="match status" value="1"/>
</dbReference>
<reference evidence="2 3" key="1">
    <citation type="submission" date="2019-11" db="EMBL/GenBank/DDBJ databases">
        <title>Complete Genome Sequence of Shewanella chilikensis Strain DC57, Isolated from Corroded Seal Rings at a floating production facility in Australia.</title>
        <authorList>
            <person name="Salgar-Chaparro S.J."/>
            <person name="Castillo-Villamizar G.A."/>
            <person name="Poehlein A."/>
            <person name="Daniel R."/>
            <person name="Machuca L."/>
        </authorList>
    </citation>
    <scope>NUCLEOTIDE SEQUENCE [LARGE SCALE GENOMIC DNA]</scope>
    <source>
        <strain evidence="2 3">DC57</strain>
    </source>
</reference>
<dbReference type="KEGG" id="schk:GII14_15680"/>
<proteinExistence type="predicted"/>
<gene>
    <name evidence="2" type="ORF">GII14_15680</name>
</gene>
<dbReference type="Pfam" id="PF00027">
    <property type="entry name" value="cNMP_binding"/>
    <property type="match status" value="1"/>
</dbReference>
<evidence type="ECO:0000259" key="1">
    <source>
        <dbReference type="PROSITE" id="PS50042"/>
    </source>
</evidence>
<dbReference type="EMBL" id="CP045857">
    <property type="protein sequence ID" value="QIJ05439.1"/>
    <property type="molecule type" value="Genomic_DNA"/>
</dbReference>
<dbReference type="CDD" id="cd00038">
    <property type="entry name" value="CAP_ED"/>
    <property type="match status" value="1"/>
</dbReference>
<accession>A0A6G7LUJ4</accession>
<dbReference type="InterPro" id="IPR014710">
    <property type="entry name" value="RmlC-like_jellyroll"/>
</dbReference>
<feature type="domain" description="Cyclic nucleotide-binding" evidence="1">
    <location>
        <begin position="20"/>
        <end position="121"/>
    </location>
</feature>
<sequence length="196" mass="22291">MSHESMSHQAAFRALTDFFLELGLEPSAVAPLLDKAQLKSCQAGEVLLAQGGKQQSGFLLLNGLLRACHYLSDGQQRCKEFYFPGEFCLLYSSFLSAEPARYQLEALENSTLVVVPLSLFELGGFQRAELSLLRAQLRYKEQKEAFLLLKSPEQRYLWLKNHWPHWISALSQVQLANYIGITPESLSRIRRRLNLS</sequence>
<organism evidence="2 3">
    <name type="scientific">Shewanella chilikensis</name>
    <dbReference type="NCBI Taxonomy" id="558541"/>
    <lineage>
        <taxon>Bacteria</taxon>
        <taxon>Pseudomonadati</taxon>
        <taxon>Pseudomonadota</taxon>
        <taxon>Gammaproteobacteria</taxon>
        <taxon>Alteromonadales</taxon>
        <taxon>Shewanellaceae</taxon>
        <taxon>Shewanella</taxon>
    </lineage>
</organism>
<name>A0A6G7LUJ4_9GAMM</name>
<dbReference type="RefSeq" id="WP_165565403.1">
    <property type="nucleotide sequence ID" value="NZ_CP045857.1"/>
</dbReference>
<dbReference type="Proteomes" id="UP000502117">
    <property type="component" value="Chromosome"/>
</dbReference>
<dbReference type="PROSITE" id="PS50042">
    <property type="entry name" value="CNMP_BINDING_3"/>
    <property type="match status" value="1"/>
</dbReference>
<protein>
    <submittedName>
        <fullName evidence="2">Cyclic nucleotide-binding domain-containing protein</fullName>
    </submittedName>
</protein>
<dbReference type="InterPro" id="IPR018490">
    <property type="entry name" value="cNMP-bd_dom_sf"/>
</dbReference>
<dbReference type="Gene3D" id="2.60.120.10">
    <property type="entry name" value="Jelly Rolls"/>
    <property type="match status" value="1"/>
</dbReference>